<name>A0ABR1A566_HUSHU</name>
<dbReference type="SUPFAM" id="SSF48371">
    <property type="entry name" value="ARM repeat"/>
    <property type="match status" value="1"/>
</dbReference>
<evidence type="ECO:0000313" key="1">
    <source>
        <dbReference type="EMBL" id="KAK6492223.1"/>
    </source>
</evidence>
<comment type="caution">
    <text evidence="1">The sequence shown here is derived from an EMBL/GenBank/DDBJ whole genome shotgun (WGS) entry which is preliminary data.</text>
</comment>
<dbReference type="Gene3D" id="1.25.10.10">
    <property type="entry name" value="Leucine-rich Repeat Variant"/>
    <property type="match status" value="1"/>
</dbReference>
<gene>
    <name evidence="1" type="ORF">HHUSO_G4512</name>
</gene>
<dbReference type="PANTHER" id="PTHR16199">
    <property type="entry name" value="CONDENSIN-2 COMPLEX SUBUNIT G2"/>
    <property type="match status" value="1"/>
</dbReference>
<dbReference type="EMBL" id="JAHFZB010000003">
    <property type="protein sequence ID" value="KAK6492223.1"/>
    <property type="molecule type" value="Genomic_DNA"/>
</dbReference>
<organism evidence="1 2">
    <name type="scientific">Huso huso</name>
    <name type="common">Beluga</name>
    <name type="synonym">Acipenser huso</name>
    <dbReference type="NCBI Taxonomy" id="61971"/>
    <lineage>
        <taxon>Eukaryota</taxon>
        <taxon>Metazoa</taxon>
        <taxon>Chordata</taxon>
        <taxon>Craniata</taxon>
        <taxon>Vertebrata</taxon>
        <taxon>Euteleostomi</taxon>
        <taxon>Actinopterygii</taxon>
        <taxon>Chondrostei</taxon>
        <taxon>Acipenseriformes</taxon>
        <taxon>Acipenseridae</taxon>
        <taxon>Huso</taxon>
    </lineage>
</organism>
<keyword evidence="2" id="KW-1185">Reference proteome</keyword>
<dbReference type="InterPro" id="IPR016024">
    <property type="entry name" value="ARM-type_fold"/>
</dbReference>
<protein>
    <submittedName>
        <fullName evidence="1">Condensin-2 complex subunit G2-like</fullName>
    </submittedName>
</protein>
<reference evidence="1 2" key="1">
    <citation type="submission" date="2021-05" db="EMBL/GenBank/DDBJ databases">
        <authorList>
            <person name="Zahm M."/>
            <person name="Klopp C."/>
            <person name="Cabau C."/>
            <person name="Kuhl H."/>
            <person name="Suciu R."/>
            <person name="Ciorpac M."/>
            <person name="Holostenco D."/>
            <person name="Gessner J."/>
            <person name="Wuertz S."/>
            <person name="Hohne C."/>
            <person name="Stock M."/>
            <person name="Gislard M."/>
            <person name="Lluch J."/>
            <person name="Milhes M."/>
            <person name="Lampietro C."/>
            <person name="Lopez Roques C."/>
            <person name="Donnadieu C."/>
            <person name="Du K."/>
            <person name="Schartl M."/>
            <person name="Guiguen Y."/>
        </authorList>
    </citation>
    <scope>NUCLEOTIDE SEQUENCE [LARGE SCALE GENOMIC DNA]</scope>
    <source>
        <strain evidence="1">Hh-F2</strain>
        <tissue evidence="1">Blood</tissue>
    </source>
</reference>
<sequence length="1154" mass="131148">MSQEHWVLKMTKREAFLQAVGKEYVEEFLNFVKLSKDRSDPFDLDELLQEFPKKQKEELWENLGKLLTDVLLEFPMEKWNCEIDEDSADEMEVEGSADLKQTMSVIEGVIMVACASIRVIDEDVTYGALLECAIILNGILDALPKSQLFLQISIQRLCESWWEKGLEGKEELGKTAFLMLLEKSLLLKNSAADIQRLWNLHQALLSFDYDSEDSSEVKDMLLQCFLSVNHIKREEGRRFLSFLFSWNVSFIKMIHGTLRNQLQFFPKSITVHVAELYFRAWTKASGVFLQEIENGCIQDLMHHGVHLHRNSPVHSKVRQILSYFHKQKHRQGVEEMLYRLYQPILWRGLKARNSEVRANAALLFTEAFPVRDPSFDNEVMDSEIQRQFEVLFSLLEDPQPLVRSTGVLGVCRIATKYWDMIPPTILTDFLKKLIDLASDVSSADVRCSVFKCMAMVTENKLSHPLLEQLLPALKNSLHDNSEKVRVAFVDLLQKIKAVRAAKFWKVCPMEHLLARLETDSRPVGRRIVNLLFNSFLPVNQSEEVWCERCVTLIQMNPMAARKFYQYAHEHTAPTNIAKLMLTIRRCLNACIQRTAREDQDDVENSNKENTSVLEHVLSINDTASMASLLEITVILWRSIRKSLEMNKEALAYTTSKFASVLPGYFRVFKEDRCMVPLILLASFMPAAAVPTFSCGVVSKLRSLEKGATENQYSSLIDCLCQWGQVGHVLEVITDWLTEAMPLKQSKRDSERRVRIQEVVEAKPDLALDYAEYMITHTMNRDCLLAVPQKKLNHLLKALGALKEVFYSFISSPETGSCKIDKETALRAFLLHGRLSIHLQHKYNTDERTYLLLLENTAAWTIEKVLPFLINPICEDEASEQKTLVAKQAVEACLTICKDVIMVGLADPEFQGQILQFSLSVLQAERGYMCLPLLLSVLKEITENCLATTVQNQNEDLLVLLNIAQNVFQKILETAARRLRKQREEALQLLHSAHVMLADFINVVQDWHAANVLVLHGVFSTILAAVLVELSHYLQKVSHAEELTPPETVQDLPPLSSTLLAIIMKSPSLSRSFLSELNESVDSEAVEGVVGLTAVLCILTVVRQGKCKGSDIKSSAASVHIKLQKYYEVVAEASDSIERAIYESALKIGNDILQP</sequence>
<dbReference type="Proteomes" id="UP001369086">
    <property type="component" value="Unassembled WGS sequence"/>
</dbReference>
<accession>A0ABR1A566</accession>
<proteinExistence type="predicted"/>
<evidence type="ECO:0000313" key="2">
    <source>
        <dbReference type="Proteomes" id="UP001369086"/>
    </source>
</evidence>
<dbReference type="InterPro" id="IPR024741">
    <property type="entry name" value="Condensin2_G2"/>
</dbReference>
<dbReference type="InterPro" id="IPR011989">
    <property type="entry name" value="ARM-like"/>
</dbReference>
<dbReference type="PANTHER" id="PTHR16199:SF4">
    <property type="entry name" value="CONDENSIN-2 COMPLEX SUBUNIT G2"/>
    <property type="match status" value="1"/>
</dbReference>
<dbReference type="Pfam" id="PF12422">
    <property type="entry name" value="Condensin2nSMC"/>
    <property type="match status" value="1"/>
</dbReference>